<sequence>MVFQLDRSQLVITRSIISTFAFVLPLAIGIMTGHIIEGVSIAGGASSLGTVSLTATHSIRLRTMLLAALGVAISACIGALTEPYPWLSILAIGLWSFATGLFIVISLNAMIIGLQSTIAMIILTHFTLSPVQALLQALLMFIGALLQIALSLVPFRQQVGSESSVLTNTYQALSDYASDTNDIDNIRQTDTELNHAEETFTSNKPVGKKAKIYYRLFEQATSIRLRLTILNDALDLFAYYQDKQHTHKNDSIKQEIAAILQSIADGIQQRTALNKLAKHYAAADALIKELVEQEPDNYRLQQIKIHYKALRNYLHSADKQARLLHKSNKILSWHVHLPHWHLRLPRHPGIQFKNPFSTIQANFTLHSTAFRHAVRLAILMVIASIIYRFSPIERSYWIPISAILVLRPDFSTTFTRGIARLLGTILGVLTISVLLDFLSPTYGTLLIVEVIAAFGAYALLIVNYGLFSYFVTIEIIVLLTFVDKHIIELGFYRIIDTIIGGILALLVYLCWPTWEHLRISTYIADRLETLQHYYARVMDAYIDPDHYDPEDIHQARKQAHLARTNAEAAINRALNEPERYPFDKNISQGLIANADQLAKNLIALEAYLLNMPSHSPLTVLTPLKNTITAALDTIAQSLHGEQMAVEPMSKIENILPRLEARRNELRNQDKAAFTDLSFVLYKSKQIISNLKTMQQLLYTQVEARQTGELSA</sequence>
<feature type="transmembrane region" description="Helical" evidence="5">
    <location>
        <begin position="12"/>
        <end position="32"/>
    </location>
</feature>
<feature type="transmembrane region" description="Helical" evidence="5">
    <location>
        <begin position="466"/>
        <end position="482"/>
    </location>
</feature>
<keyword evidence="8" id="KW-1185">Reference proteome</keyword>
<comment type="subcellular location">
    <subcellularLocation>
        <location evidence="1">Membrane</location>
        <topology evidence="1">Multi-pass membrane protein</topology>
    </subcellularLocation>
</comment>
<accession>A0A402BHP8</accession>
<keyword evidence="2 5" id="KW-0812">Transmembrane</keyword>
<evidence type="ECO:0000259" key="6">
    <source>
        <dbReference type="Pfam" id="PF13515"/>
    </source>
</evidence>
<evidence type="ECO:0000256" key="5">
    <source>
        <dbReference type="SAM" id="Phobius"/>
    </source>
</evidence>
<feature type="transmembrane region" description="Helical" evidence="5">
    <location>
        <begin position="63"/>
        <end position="80"/>
    </location>
</feature>
<keyword evidence="4 5" id="KW-0472">Membrane</keyword>
<evidence type="ECO:0000256" key="1">
    <source>
        <dbReference type="ARBA" id="ARBA00004141"/>
    </source>
</evidence>
<feature type="transmembrane region" description="Helical" evidence="5">
    <location>
        <begin position="494"/>
        <end position="514"/>
    </location>
</feature>
<comment type="caution">
    <text evidence="7">The sequence shown here is derived from an EMBL/GenBank/DDBJ whole genome shotgun (WGS) entry which is preliminary data.</text>
</comment>
<dbReference type="InterPro" id="IPR052430">
    <property type="entry name" value="IVT-Associated"/>
</dbReference>
<evidence type="ECO:0000256" key="3">
    <source>
        <dbReference type="ARBA" id="ARBA00022989"/>
    </source>
</evidence>
<dbReference type="PANTHER" id="PTHR47804">
    <property type="entry name" value="60S RIBOSOMAL PROTEIN L19"/>
    <property type="match status" value="1"/>
</dbReference>
<dbReference type="PANTHER" id="PTHR47804:SF3">
    <property type="entry name" value="PROTEIN BRE4"/>
    <property type="match status" value="1"/>
</dbReference>
<protein>
    <recommendedName>
        <fullName evidence="6">Integral membrane bound transporter domain-containing protein</fullName>
    </recommendedName>
</protein>
<reference evidence="8" key="1">
    <citation type="submission" date="2018-12" db="EMBL/GenBank/DDBJ databases">
        <title>Tengunoibacter tsumagoiensis gen. nov., sp. nov., Dictyobacter kobayashii sp. nov., D. alpinus sp. nov., and D. joshuensis sp. nov. and description of Dictyobacteraceae fam. nov. within the order Ktedonobacterales isolated from Tengu-no-mugimeshi.</title>
        <authorList>
            <person name="Wang C.M."/>
            <person name="Zheng Y."/>
            <person name="Sakai Y."/>
            <person name="Toyoda A."/>
            <person name="Minakuchi Y."/>
            <person name="Abe K."/>
            <person name="Yokota A."/>
            <person name="Yabe S."/>
        </authorList>
    </citation>
    <scope>NUCLEOTIDE SEQUENCE [LARGE SCALE GENOMIC DNA]</scope>
    <source>
        <strain evidence="8">Uno16</strain>
    </source>
</reference>
<gene>
    <name evidence="7" type="ORF">KDA_62610</name>
</gene>
<dbReference type="GO" id="GO:0016020">
    <property type="term" value="C:membrane"/>
    <property type="evidence" value="ECO:0007669"/>
    <property type="project" value="UniProtKB-SubCell"/>
</dbReference>
<feature type="transmembrane region" description="Helical" evidence="5">
    <location>
        <begin position="373"/>
        <end position="390"/>
    </location>
</feature>
<evidence type="ECO:0000256" key="4">
    <source>
        <dbReference type="ARBA" id="ARBA00023136"/>
    </source>
</evidence>
<evidence type="ECO:0000313" key="8">
    <source>
        <dbReference type="Proteomes" id="UP000287171"/>
    </source>
</evidence>
<dbReference type="Pfam" id="PF13515">
    <property type="entry name" value="FUSC_2"/>
    <property type="match status" value="1"/>
</dbReference>
<dbReference type="InterPro" id="IPR049453">
    <property type="entry name" value="Memb_transporter_dom"/>
</dbReference>
<keyword evidence="3 5" id="KW-1133">Transmembrane helix</keyword>
<evidence type="ECO:0000313" key="7">
    <source>
        <dbReference type="EMBL" id="GCE30777.1"/>
    </source>
</evidence>
<organism evidence="7 8">
    <name type="scientific">Dictyobacter alpinus</name>
    <dbReference type="NCBI Taxonomy" id="2014873"/>
    <lineage>
        <taxon>Bacteria</taxon>
        <taxon>Bacillati</taxon>
        <taxon>Chloroflexota</taxon>
        <taxon>Ktedonobacteria</taxon>
        <taxon>Ktedonobacterales</taxon>
        <taxon>Dictyobacteraceae</taxon>
        <taxon>Dictyobacter</taxon>
    </lineage>
</organism>
<dbReference type="Proteomes" id="UP000287171">
    <property type="component" value="Unassembled WGS sequence"/>
</dbReference>
<feature type="transmembrane region" description="Helical" evidence="5">
    <location>
        <begin position="442"/>
        <end position="460"/>
    </location>
</feature>
<name>A0A402BHP8_9CHLR</name>
<dbReference type="AlphaFoldDB" id="A0A402BHP8"/>
<proteinExistence type="predicted"/>
<dbReference type="EMBL" id="BIFT01000002">
    <property type="protein sequence ID" value="GCE30777.1"/>
    <property type="molecule type" value="Genomic_DNA"/>
</dbReference>
<feature type="transmembrane region" description="Helical" evidence="5">
    <location>
        <begin position="417"/>
        <end position="435"/>
    </location>
</feature>
<feature type="domain" description="Integral membrane bound transporter" evidence="6">
    <location>
        <begin position="382"/>
        <end position="507"/>
    </location>
</feature>
<feature type="transmembrane region" description="Helical" evidence="5">
    <location>
        <begin position="134"/>
        <end position="155"/>
    </location>
</feature>
<evidence type="ECO:0000256" key="2">
    <source>
        <dbReference type="ARBA" id="ARBA00022692"/>
    </source>
</evidence>
<feature type="transmembrane region" description="Helical" evidence="5">
    <location>
        <begin position="111"/>
        <end position="128"/>
    </location>
</feature>